<comment type="caution">
    <text evidence="2">The sequence shown here is derived from an EMBL/GenBank/DDBJ whole genome shotgun (WGS) entry which is preliminary data.</text>
</comment>
<keyword evidence="3" id="KW-1185">Reference proteome</keyword>
<evidence type="ECO:0000256" key="1">
    <source>
        <dbReference type="SAM" id="Phobius"/>
    </source>
</evidence>
<keyword evidence="1" id="KW-1133">Transmembrane helix</keyword>
<gene>
    <name evidence="2" type="ORF">GCM10009788_27100</name>
</gene>
<dbReference type="Proteomes" id="UP001500842">
    <property type="component" value="Unassembled WGS sequence"/>
</dbReference>
<feature type="transmembrane region" description="Helical" evidence="1">
    <location>
        <begin position="460"/>
        <end position="478"/>
    </location>
</feature>
<feature type="transmembrane region" description="Helical" evidence="1">
    <location>
        <begin position="12"/>
        <end position="33"/>
    </location>
</feature>
<feature type="transmembrane region" description="Helical" evidence="1">
    <location>
        <begin position="71"/>
        <end position="92"/>
    </location>
</feature>
<feature type="transmembrane region" description="Helical" evidence="1">
    <location>
        <begin position="45"/>
        <end position="64"/>
    </location>
</feature>
<organism evidence="2 3">
    <name type="scientific">Nocardioides humi</name>
    <dbReference type="NCBI Taxonomy" id="449461"/>
    <lineage>
        <taxon>Bacteria</taxon>
        <taxon>Bacillati</taxon>
        <taxon>Actinomycetota</taxon>
        <taxon>Actinomycetes</taxon>
        <taxon>Propionibacteriales</taxon>
        <taxon>Nocardioidaceae</taxon>
        <taxon>Nocardioides</taxon>
    </lineage>
</organism>
<evidence type="ECO:0000313" key="2">
    <source>
        <dbReference type="EMBL" id="GAA1521809.1"/>
    </source>
</evidence>
<evidence type="ECO:0000313" key="3">
    <source>
        <dbReference type="Proteomes" id="UP001500842"/>
    </source>
</evidence>
<evidence type="ECO:0008006" key="4">
    <source>
        <dbReference type="Google" id="ProtNLM"/>
    </source>
</evidence>
<proteinExistence type="predicted"/>
<feature type="transmembrane region" description="Helical" evidence="1">
    <location>
        <begin position="554"/>
        <end position="574"/>
    </location>
</feature>
<reference evidence="2 3" key="1">
    <citation type="journal article" date="2019" name="Int. J. Syst. Evol. Microbiol.">
        <title>The Global Catalogue of Microorganisms (GCM) 10K type strain sequencing project: providing services to taxonomists for standard genome sequencing and annotation.</title>
        <authorList>
            <consortium name="The Broad Institute Genomics Platform"/>
            <consortium name="The Broad Institute Genome Sequencing Center for Infectious Disease"/>
            <person name="Wu L."/>
            <person name="Ma J."/>
        </authorList>
    </citation>
    <scope>NUCLEOTIDE SEQUENCE [LARGE SCALE GENOMIC DNA]</scope>
    <source>
        <strain evidence="2 3">JCM 14942</strain>
    </source>
</reference>
<feature type="transmembrane region" description="Helical" evidence="1">
    <location>
        <begin position="586"/>
        <end position="606"/>
    </location>
</feature>
<feature type="transmembrane region" description="Helical" evidence="1">
    <location>
        <begin position="514"/>
        <end position="534"/>
    </location>
</feature>
<feature type="transmembrane region" description="Helical" evidence="1">
    <location>
        <begin position="256"/>
        <end position="277"/>
    </location>
</feature>
<feature type="transmembrane region" description="Helical" evidence="1">
    <location>
        <begin position="323"/>
        <end position="340"/>
    </location>
</feature>
<sequence length="765" mass="81090">MPTPTKRDLTSIARSGVWPAGIVLVLALGLAAGVSDVRPVDLVKLVAYVAVFLTLPGSVLWRLAGGAGRPLFEMLVLGTIVGLAAELPVYLIGRAIGFPWLVAALPAGAIAYLAATRGRDVRLTLRGPDREADDGDASHGGWWTWALGALLGLVAVVTARSVWAAEPVTRLRAPYVDEPFHLALAGELKHHVPADFPWVDGVPLFYHWLTYVHVASASTVTGIEPIVLLRVGSIALFVSLTVLGAAAAVNRLTQRPWLGVLAAGVLALSGAPDAFGWTTAVAPLAWPVYAVDIAFQSPTHAFASALVIPLVVLLFEALRDDRLSWRSWLPLAGLMIAVSGAKSSTLPPIVAGLFLALVVQLVLRTGRWRVPLALFGTSAAVFLIAQRVFYGGNSRSMEFAPLDTAEQMARVLGWTDVDEVVPGSVTAIVAVTFVVALLLSVVGFVGLLPGGRWRRAEHQLLIGVMAAAIGAGFSFGHPGFAQVYFIRGAAPTMAITCAIGISAMLGDRLPRARAWGLLGAGVLGALLTALVAALTGDQGPSGGADVVSSVARAIVLPQVVAALLLGVAALVMALVAHRRGWSRGPVAALVVFTILGAGFVRAGGVVGQLGDWPEPRAADTMIANGGIVAARYIRDHSDPDDLVATNAHCLRGPEPNCDRRNFWMSAYTERHVLVEGWAYIPPEIVGLESTAINNSSFLPFWDDELLAINDRAFAQPSAESIAALQERGVRWMLVDRRYESRVGRLRELAELRFRSGDYVVFEIGG</sequence>
<feature type="transmembrane region" description="Helical" evidence="1">
    <location>
        <begin position="370"/>
        <end position="389"/>
    </location>
</feature>
<dbReference type="EMBL" id="BAAAOR010000023">
    <property type="protein sequence ID" value="GAA1521809.1"/>
    <property type="molecule type" value="Genomic_DNA"/>
</dbReference>
<feature type="transmembrane region" description="Helical" evidence="1">
    <location>
        <begin position="98"/>
        <end position="115"/>
    </location>
</feature>
<feature type="transmembrane region" description="Helical" evidence="1">
    <location>
        <begin position="227"/>
        <end position="249"/>
    </location>
</feature>
<name>A0ABN2ALD5_9ACTN</name>
<keyword evidence="1" id="KW-0472">Membrane</keyword>
<feature type="transmembrane region" description="Helical" evidence="1">
    <location>
        <begin position="346"/>
        <end position="363"/>
    </location>
</feature>
<keyword evidence="1" id="KW-0812">Transmembrane</keyword>
<feature type="transmembrane region" description="Helical" evidence="1">
    <location>
        <begin position="425"/>
        <end position="448"/>
    </location>
</feature>
<feature type="transmembrane region" description="Helical" evidence="1">
    <location>
        <begin position="142"/>
        <end position="163"/>
    </location>
</feature>
<dbReference type="RefSeq" id="WP_141006766.1">
    <property type="nucleotide sequence ID" value="NZ_BAAAOR010000023.1"/>
</dbReference>
<feature type="transmembrane region" description="Helical" evidence="1">
    <location>
        <begin position="297"/>
        <end position="316"/>
    </location>
</feature>
<accession>A0ABN2ALD5</accession>
<protein>
    <recommendedName>
        <fullName evidence="4">4-amino-4-deoxy-L-arabinose transferase</fullName>
    </recommendedName>
</protein>
<feature type="transmembrane region" description="Helical" evidence="1">
    <location>
        <begin position="484"/>
        <end position="505"/>
    </location>
</feature>